<feature type="compositionally biased region" description="Pro residues" evidence="1">
    <location>
        <begin position="18"/>
        <end position="31"/>
    </location>
</feature>
<name>A0A2J6QRL0_HYAVF</name>
<feature type="compositionally biased region" description="Low complexity" evidence="1">
    <location>
        <begin position="84"/>
        <end position="95"/>
    </location>
</feature>
<gene>
    <name evidence="2" type="ORF">L207DRAFT_265075</name>
</gene>
<dbReference type="AlphaFoldDB" id="A0A2J6QRL0"/>
<dbReference type="Proteomes" id="UP000235786">
    <property type="component" value="Unassembled WGS sequence"/>
</dbReference>
<feature type="region of interest" description="Disordered" evidence="1">
    <location>
        <begin position="74"/>
        <end position="95"/>
    </location>
</feature>
<evidence type="ECO:0000313" key="3">
    <source>
        <dbReference type="Proteomes" id="UP000235786"/>
    </source>
</evidence>
<reference evidence="2 3" key="1">
    <citation type="submission" date="2016-04" db="EMBL/GenBank/DDBJ databases">
        <title>A degradative enzymes factory behind the ericoid mycorrhizal symbiosis.</title>
        <authorList>
            <consortium name="DOE Joint Genome Institute"/>
            <person name="Martino E."/>
            <person name="Morin E."/>
            <person name="Grelet G."/>
            <person name="Kuo A."/>
            <person name="Kohler A."/>
            <person name="Daghino S."/>
            <person name="Barry K."/>
            <person name="Choi C."/>
            <person name="Cichocki N."/>
            <person name="Clum A."/>
            <person name="Copeland A."/>
            <person name="Hainaut M."/>
            <person name="Haridas S."/>
            <person name="Labutti K."/>
            <person name="Lindquist E."/>
            <person name="Lipzen A."/>
            <person name="Khouja H.-R."/>
            <person name="Murat C."/>
            <person name="Ohm R."/>
            <person name="Olson A."/>
            <person name="Spatafora J."/>
            <person name="Veneault-Fourrey C."/>
            <person name="Henrissat B."/>
            <person name="Grigoriev I."/>
            <person name="Martin F."/>
            <person name="Perotto S."/>
        </authorList>
    </citation>
    <scope>NUCLEOTIDE SEQUENCE [LARGE SCALE GENOMIC DNA]</scope>
    <source>
        <strain evidence="2 3">F</strain>
    </source>
</reference>
<protein>
    <submittedName>
        <fullName evidence="2">Uncharacterized protein</fullName>
    </submittedName>
</protein>
<feature type="compositionally biased region" description="Polar residues" evidence="1">
    <location>
        <begin position="1"/>
        <end position="15"/>
    </location>
</feature>
<evidence type="ECO:0000313" key="2">
    <source>
        <dbReference type="EMBL" id="PMD28900.1"/>
    </source>
</evidence>
<proteinExistence type="predicted"/>
<sequence length="95" mass="10166">MIKESSLTSTPTLNQLPLPYPANPSSTPYPLPALGASTSKHVHPPCHNPQPSTHNSTRCTYICTHAGDRHCRVTSSPSLPSPPHLHLASPSIPFP</sequence>
<accession>A0A2J6QRL0</accession>
<evidence type="ECO:0000256" key="1">
    <source>
        <dbReference type="SAM" id="MobiDB-lite"/>
    </source>
</evidence>
<feature type="region of interest" description="Disordered" evidence="1">
    <location>
        <begin position="1"/>
        <end position="55"/>
    </location>
</feature>
<dbReference type="EMBL" id="KZ613981">
    <property type="protein sequence ID" value="PMD28900.1"/>
    <property type="molecule type" value="Genomic_DNA"/>
</dbReference>
<keyword evidence="3" id="KW-1185">Reference proteome</keyword>
<organism evidence="2 3">
    <name type="scientific">Hyaloscypha variabilis (strain UAMH 11265 / GT02V1 / F)</name>
    <name type="common">Meliniomyces variabilis</name>
    <dbReference type="NCBI Taxonomy" id="1149755"/>
    <lineage>
        <taxon>Eukaryota</taxon>
        <taxon>Fungi</taxon>
        <taxon>Dikarya</taxon>
        <taxon>Ascomycota</taxon>
        <taxon>Pezizomycotina</taxon>
        <taxon>Leotiomycetes</taxon>
        <taxon>Helotiales</taxon>
        <taxon>Hyaloscyphaceae</taxon>
        <taxon>Hyaloscypha</taxon>
        <taxon>Hyaloscypha variabilis</taxon>
    </lineage>
</organism>